<accession>A0A383B807</accession>
<gene>
    <name evidence="1" type="ORF">METZ01_LOCUS468794</name>
</gene>
<evidence type="ECO:0000313" key="1">
    <source>
        <dbReference type="EMBL" id="SVE15940.1"/>
    </source>
</evidence>
<sequence length="196" mass="21783">MKIISFIILSSLVFILFSCGSNQTTNNYSSTTSDTPKIIIYPITYSTVYDGANGDIIPNYCFGTDSNGYIAAPFYSTSTVNLKNRLPTSKWSNPVYSRQGHTISSSWENLWDGNLDNRSLHDAEVIYDNDTTGEIGYWTGTQSNGTYSGNNCNDWSSDTSTDNGTWGSFLSKDSQWIDNSTASCSATKYFLCFKYN</sequence>
<name>A0A383B807_9ZZZZ</name>
<organism evidence="1">
    <name type="scientific">marine metagenome</name>
    <dbReference type="NCBI Taxonomy" id="408172"/>
    <lineage>
        <taxon>unclassified sequences</taxon>
        <taxon>metagenomes</taxon>
        <taxon>ecological metagenomes</taxon>
    </lineage>
</organism>
<dbReference type="AlphaFoldDB" id="A0A383B807"/>
<dbReference type="InterPro" id="IPR016187">
    <property type="entry name" value="CTDL_fold"/>
</dbReference>
<reference evidence="1" key="1">
    <citation type="submission" date="2018-05" db="EMBL/GenBank/DDBJ databases">
        <authorList>
            <person name="Lanie J.A."/>
            <person name="Ng W.-L."/>
            <person name="Kazmierczak K.M."/>
            <person name="Andrzejewski T.M."/>
            <person name="Davidsen T.M."/>
            <person name="Wayne K.J."/>
            <person name="Tettelin H."/>
            <person name="Glass J.I."/>
            <person name="Rusch D."/>
            <person name="Podicherti R."/>
            <person name="Tsui H.-C.T."/>
            <person name="Winkler M.E."/>
        </authorList>
    </citation>
    <scope>NUCLEOTIDE SEQUENCE</scope>
</reference>
<proteinExistence type="predicted"/>
<dbReference type="SUPFAM" id="SSF56436">
    <property type="entry name" value="C-type lectin-like"/>
    <property type="match status" value="1"/>
</dbReference>
<protein>
    <recommendedName>
        <fullName evidence="2">DUF1554 domain-containing protein</fullName>
    </recommendedName>
</protein>
<dbReference type="EMBL" id="UINC01198123">
    <property type="protein sequence ID" value="SVE15940.1"/>
    <property type="molecule type" value="Genomic_DNA"/>
</dbReference>
<dbReference type="PROSITE" id="PS51257">
    <property type="entry name" value="PROKAR_LIPOPROTEIN"/>
    <property type="match status" value="1"/>
</dbReference>
<dbReference type="InterPro" id="IPR016186">
    <property type="entry name" value="C-type_lectin-like/link_sf"/>
</dbReference>
<evidence type="ECO:0008006" key="2">
    <source>
        <dbReference type="Google" id="ProtNLM"/>
    </source>
</evidence>
<dbReference type="Gene3D" id="3.10.100.10">
    <property type="entry name" value="Mannose-Binding Protein A, subunit A"/>
    <property type="match status" value="1"/>
</dbReference>